<dbReference type="InterPro" id="IPR003961">
    <property type="entry name" value="FN3_dom"/>
</dbReference>
<dbReference type="EMBL" id="ATBP01001034">
    <property type="protein sequence ID" value="ETR68209.1"/>
    <property type="molecule type" value="Genomic_DNA"/>
</dbReference>
<protein>
    <recommendedName>
        <fullName evidence="1">Fibronectin type-III domain-containing protein</fullName>
    </recommendedName>
</protein>
<dbReference type="SUPFAM" id="SSF49265">
    <property type="entry name" value="Fibronectin type III"/>
    <property type="match status" value="2"/>
</dbReference>
<dbReference type="CDD" id="cd00063">
    <property type="entry name" value="FN3"/>
    <property type="match status" value="1"/>
</dbReference>
<reference evidence="3" key="1">
    <citation type="submission" date="2012-11" db="EMBL/GenBank/DDBJ databases">
        <authorList>
            <person name="Lucero-Rivera Y.E."/>
            <person name="Tovar-Ramirez D."/>
        </authorList>
    </citation>
    <scope>NUCLEOTIDE SEQUENCE [LARGE SCALE GENOMIC DNA]</scope>
    <source>
        <strain evidence="3">Araruama</strain>
    </source>
</reference>
<proteinExistence type="predicted"/>
<feature type="domain" description="Fibronectin type-III" evidence="1">
    <location>
        <begin position="361"/>
        <end position="468"/>
    </location>
</feature>
<sequence>MSDKATNASVALKADKADVYTINQLYTKTEIDTQMADKANNNTSVWNLSSDTSLDSSYQGIILVSGNTTLSLPDPANLTGITYTIKKIDTTSDVISISGTIDGTINPQILYPYAFMTIVSSGVTWYKIAEYMTTQDVVSPSAGNTGQLSISDEQGITVTVNWTSAIDDMTQQTEIQYVVCFATNSSDIDTIIECENNSYDDYTTGINTKDFTGLSNGITYYFNVIAKDRAENKTLFSLISVTPDSTPPTVGGNGDIYTDTVTTDSIALTWVTATDTVTSNANLNYQVYSSTITLANTIEAWEGNATAYGGWRTNTDTVTFTDLNEYTQYFFTVIVKDDAQNKTIYNPISLYTLDGLPVVGNSGTINTSNVTSESVELSWSLASDTITSQANLQYIVYFNTSTLPDTVGDWEASATAFGGWIANTNTVVVSGLSDYTDYSFNVIVKDEAANKVIYSSASIKTLDGTPPTVGNSGTLSTSGITFDSITLSWTQATDTITLASNLQYQVYTSLTLLSNTVENWETNATPYGTWTPNISSTSITGLESDTDYYLNIIVKDEAGNKSVYQYLSATTLTEPVCSNCNPQSKDSQYGAFEYNSNIYMVLSNSGTKLFKIQSNGTIDDTFGTGGGLSYPSGVSSMSFRECGSKVFGLAWNSTASRYQIYKFDDSGSGSFTLVATNNTLTTFGNGPQELSYMNGYLYVAFIDNASPTTGTGIMKFNTSTESIEIDIQVYGGTQVYYIMQDTSGQLWIKKGSQQVKVDSSLNVITGGEKNISLSRFYRIESPSEMLYVAGSANDTVLVYYGSVDNFLVDADDGTLNGPYTYQITVHNGEAKYPTPYGARVLGNTLLVYTYLSTGSTPAYKHYIGMYDLPTNTVIGSFNSGAPLLLDTSYYSNYYHRAYIHIFKSSSQLNYSYRKNNGDTVLNE</sequence>
<gene>
    <name evidence="2" type="ORF">OMM_04695</name>
</gene>
<dbReference type="Gene3D" id="2.60.40.10">
    <property type="entry name" value="Immunoglobulins"/>
    <property type="match status" value="4"/>
</dbReference>
<dbReference type="AlphaFoldDB" id="A0A1V1P015"/>
<organism evidence="2 3">
    <name type="scientific">Candidatus Magnetoglobus multicellularis str. Araruama</name>
    <dbReference type="NCBI Taxonomy" id="890399"/>
    <lineage>
        <taxon>Bacteria</taxon>
        <taxon>Pseudomonadati</taxon>
        <taxon>Thermodesulfobacteriota</taxon>
        <taxon>Desulfobacteria</taxon>
        <taxon>Desulfobacterales</taxon>
        <taxon>Desulfobacteraceae</taxon>
        <taxon>Candidatus Magnetoglobus</taxon>
    </lineage>
</organism>
<dbReference type="PROSITE" id="PS50853">
    <property type="entry name" value="FN3"/>
    <property type="match status" value="2"/>
</dbReference>
<accession>A0A1V1P015</accession>
<evidence type="ECO:0000313" key="2">
    <source>
        <dbReference type="EMBL" id="ETR68209.1"/>
    </source>
</evidence>
<evidence type="ECO:0000313" key="3">
    <source>
        <dbReference type="Proteomes" id="UP000189670"/>
    </source>
</evidence>
<name>A0A1V1P015_9BACT</name>
<evidence type="ECO:0000259" key="1">
    <source>
        <dbReference type="PROSITE" id="PS50853"/>
    </source>
</evidence>
<dbReference type="SMART" id="SM00060">
    <property type="entry name" value="FN3"/>
    <property type="match status" value="4"/>
</dbReference>
<dbReference type="Proteomes" id="UP000189670">
    <property type="component" value="Unassembled WGS sequence"/>
</dbReference>
<comment type="caution">
    <text evidence="2">The sequence shown here is derived from an EMBL/GenBank/DDBJ whole genome shotgun (WGS) entry which is preliminary data.</text>
</comment>
<dbReference type="InterPro" id="IPR036116">
    <property type="entry name" value="FN3_sf"/>
</dbReference>
<feature type="domain" description="Fibronectin type-III" evidence="1">
    <location>
        <begin position="471"/>
        <end position="576"/>
    </location>
</feature>
<dbReference type="InterPro" id="IPR013783">
    <property type="entry name" value="Ig-like_fold"/>
</dbReference>